<reference evidence="1" key="1">
    <citation type="submission" date="2022-08" db="EMBL/GenBank/DDBJ databases">
        <title>Novel sulfate-reducing endosymbionts in the free-living metamonad Anaeramoeba.</title>
        <authorList>
            <person name="Jerlstrom-Hultqvist J."/>
            <person name="Cepicka I."/>
            <person name="Gallot-Lavallee L."/>
            <person name="Salas-Leiva D."/>
            <person name="Curtis B.A."/>
            <person name="Zahonova K."/>
            <person name="Pipaliya S."/>
            <person name="Dacks J."/>
            <person name="Roger A.J."/>
        </authorList>
    </citation>
    <scope>NUCLEOTIDE SEQUENCE</scope>
    <source>
        <strain evidence="1">Schooner1</strain>
    </source>
</reference>
<comment type="caution">
    <text evidence="1">The sequence shown here is derived from an EMBL/GenBank/DDBJ whole genome shotgun (WGS) entry which is preliminary data.</text>
</comment>
<dbReference type="EMBL" id="JAOAOG010000015">
    <property type="protein sequence ID" value="KAJ6254989.1"/>
    <property type="molecule type" value="Genomic_DNA"/>
</dbReference>
<protein>
    <submittedName>
        <fullName evidence="1">Uncharacterized protein</fullName>
    </submittedName>
</protein>
<gene>
    <name evidence="1" type="ORF">M0813_11774</name>
</gene>
<proteinExistence type="predicted"/>
<evidence type="ECO:0000313" key="2">
    <source>
        <dbReference type="Proteomes" id="UP001150062"/>
    </source>
</evidence>
<evidence type="ECO:0000313" key="1">
    <source>
        <dbReference type="EMBL" id="KAJ6254989.1"/>
    </source>
</evidence>
<dbReference type="Proteomes" id="UP001150062">
    <property type="component" value="Unassembled WGS sequence"/>
</dbReference>
<sequence length="143" mass="16393">MKITQISIKFLKNGSKKPDAIQICKEDSIQEQMDGNLKSSIKKCDNKGKSIILIKLQNYSLFGGFAAIDWDSTNLSEARKRIILRCKIWTSVWWIAGISDLRLGRRNQNMNQYNNSNLGKTYKPPFGYKYGSKGSQQFFSRLS</sequence>
<organism evidence="1 2">
    <name type="scientific">Anaeramoeba flamelloides</name>
    <dbReference type="NCBI Taxonomy" id="1746091"/>
    <lineage>
        <taxon>Eukaryota</taxon>
        <taxon>Metamonada</taxon>
        <taxon>Anaeramoebidae</taxon>
        <taxon>Anaeramoeba</taxon>
    </lineage>
</organism>
<accession>A0ABQ8ZDL5</accession>
<name>A0ABQ8ZDL5_9EUKA</name>
<keyword evidence="2" id="KW-1185">Reference proteome</keyword>